<evidence type="ECO:0000313" key="3">
    <source>
        <dbReference type="Proteomes" id="UP000299102"/>
    </source>
</evidence>
<comment type="caution">
    <text evidence="2">The sequence shown here is derived from an EMBL/GenBank/DDBJ whole genome shotgun (WGS) entry which is preliminary data.</text>
</comment>
<evidence type="ECO:0000256" key="1">
    <source>
        <dbReference type="SAM" id="MobiDB-lite"/>
    </source>
</evidence>
<dbReference type="AlphaFoldDB" id="A0A4C1VAL0"/>
<feature type="compositionally biased region" description="Polar residues" evidence="1">
    <location>
        <begin position="1"/>
        <end position="11"/>
    </location>
</feature>
<evidence type="ECO:0000313" key="2">
    <source>
        <dbReference type="EMBL" id="GBP35851.1"/>
    </source>
</evidence>
<dbReference type="Proteomes" id="UP000299102">
    <property type="component" value="Unassembled WGS sequence"/>
</dbReference>
<name>A0A4C1VAL0_EUMVA</name>
<sequence length="78" mass="8282">MPVQKVVTTSVPAHKRKTGSDANMRNGKSEVKHSGGKHRLLQGVQGHFAVSHDTELHSRGSRHGATVCGGPVFWDAGA</sequence>
<protein>
    <submittedName>
        <fullName evidence="2">Uncharacterized protein</fullName>
    </submittedName>
</protein>
<feature type="region of interest" description="Disordered" evidence="1">
    <location>
        <begin position="1"/>
        <end position="36"/>
    </location>
</feature>
<keyword evidence="3" id="KW-1185">Reference proteome</keyword>
<gene>
    <name evidence="2" type="ORF">EVAR_27772_1</name>
</gene>
<proteinExistence type="predicted"/>
<dbReference type="EMBL" id="BGZK01000310">
    <property type="protein sequence ID" value="GBP35851.1"/>
    <property type="molecule type" value="Genomic_DNA"/>
</dbReference>
<organism evidence="2 3">
    <name type="scientific">Eumeta variegata</name>
    <name type="common">Bagworm moth</name>
    <name type="synonym">Eumeta japonica</name>
    <dbReference type="NCBI Taxonomy" id="151549"/>
    <lineage>
        <taxon>Eukaryota</taxon>
        <taxon>Metazoa</taxon>
        <taxon>Ecdysozoa</taxon>
        <taxon>Arthropoda</taxon>
        <taxon>Hexapoda</taxon>
        <taxon>Insecta</taxon>
        <taxon>Pterygota</taxon>
        <taxon>Neoptera</taxon>
        <taxon>Endopterygota</taxon>
        <taxon>Lepidoptera</taxon>
        <taxon>Glossata</taxon>
        <taxon>Ditrysia</taxon>
        <taxon>Tineoidea</taxon>
        <taxon>Psychidae</taxon>
        <taxon>Oiketicinae</taxon>
        <taxon>Eumeta</taxon>
    </lineage>
</organism>
<accession>A0A4C1VAL0</accession>
<reference evidence="2 3" key="1">
    <citation type="journal article" date="2019" name="Commun. Biol.">
        <title>The bagworm genome reveals a unique fibroin gene that provides high tensile strength.</title>
        <authorList>
            <person name="Kono N."/>
            <person name="Nakamura H."/>
            <person name="Ohtoshi R."/>
            <person name="Tomita M."/>
            <person name="Numata K."/>
            <person name="Arakawa K."/>
        </authorList>
    </citation>
    <scope>NUCLEOTIDE SEQUENCE [LARGE SCALE GENOMIC DNA]</scope>
</reference>